<name>X1EC70_9ZZZZ</name>
<sequence length="156" mass="17632">RFLDRKHNKGNNEVGWNESERRNFAIRRSRGSEKDILRVELTKAVKSLSLPDEIKESVLGKGYVTTFYRIVDSASARAKLGYDISKDGKIRIKNLSEESRLISGIHDTYGKLFSDLGLSKVIKRPSRNIMAARIFCHIVLARIANPVSKMASVDIL</sequence>
<reference evidence="1" key="1">
    <citation type="journal article" date="2014" name="Front. Microbiol.">
        <title>High frequency of phylogenetically diverse reductive dehalogenase-homologous genes in deep subseafloor sedimentary metagenomes.</title>
        <authorList>
            <person name="Kawai M."/>
            <person name="Futagami T."/>
            <person name="Toyoda A."/>
            <person name="Takaki Y."/>
            <person name="Nishi S."/>
            <person name="Hori S."/>
            <person name="Arai W."/>
            <person name="Tsubouchi T."/>
            <person name="Morono Y."/>
            <person name="Uchiyama I."/>
            <person name="Ito T."/>
            <person name="Fujiyama A."/>
            <person name="Inagaki F."/>
            <person name="Takami H."/>
        </authorList>
    </citation>
    <scope>NUCLEOTIDE SEQUENCE</scope>
    <source>
        <strain evidence="1">Expedition CK06-06</strain>
    </source>
</reference>
<gene>
    <name evidence="1" type="ORF">S01H4_60800</name>
</gene>
<organism evidence="1">
    <name type="scientific">marine sediment metagenome</name>
    <dbReference type="NCBI Taxonomy" id="412755"/>
    <lineage>
        <taxon>unclassified sequences</taxon>
        <taxon>metagenomes</taxon>
        <taxon>ecological metagenomes</taxon>
    </lineage>
</organism>
<evidence type="ECO:0000313" key="1">
    <source>
        <dbReference type="EMBL" id="GAH06268.1"/>
    </source>
</evidence>
<dbReference type="AlphaFoldDB" id="X1EC70"/>
<accession>X1EC70</accession>
<proteinExistence type="predicted"/>
<dbReference type="EMBL" id="BART01035926">
    <property type="protein sequence ID" value="GAH06268.1"/>
    <property type="molecule type" value="Genomic_DNA"/>
</dbReference>
<feature type="non-terminal residue" evidence="1">
    <location>
        <position position="1"/>
    </location>
</feature>
<protein>
    <submittedName>
        <fullName evidence="1">Uncharacterized protein</fullName>
    </submittedName>
</protein>
<comment type="caution">
    <text evidence="1">The sequence shown here is derived from an EMBL/GenBank/DDBJ whole genome shotgun (WGS) entry which is preliminary data.</text>
</comment>